<dbReference type="SUPFAM" id="SSF47384">
    <property type="entry name" value="Homodimeric domain of signal transducing histidine kinase"/>
    <property type="match status" value="1"/>
</dbReference>
<dbReference type="PROSITE" id="PS50109">
    <property type="entry name" value="HIS_KIN"/>
    <property type="match status" value="1"/>
</dbReference>
<dbReference type="GO" id="GO:0009927">
    <property type="term" value="F:histidine phosphotransfer kinase activity"/>
    <property type="evidence" value="ECO:0007669"/>
    <property type="project" value="TreeGrafter"/>
</dbReference>
<evidence type="ECO:0000313" key="10">
    <source>
        <dbReference type="EMBL" id="KAF2154476.1"/>
    </source>
</evidence>
<evidence type="ECO:0000256" key="5">
    <source>
        <dbReference type="ARBA" id="ARBA00022777"/>
    </source>
</evidence>
<dbReference type="InterPro" id="IPR005467">
    <property type="entry name" value="His_kinase_dom"/>
</dbReference>
<keyword evidence="4" id="KW-0808">Transferase</keyword>
<comment type="catalytic activity">
    <reaction evidence="1">
        <text>ATP + protein L-histidine = ADP + protein N-phospho-L-histidine.</text>
        <dbReference type="EC" id="2.7.13.3"/>
    </reaction>
</comment>
<dbReference type="GO" id="GO:0006355">
    <property type="term" value="P:regulation of DNA-templated transcription"/>
    <property type="evidence" value="ECO:0007669"/>
    <property type="project" value="InterPro"/>
</dbReference>
<feature type="modified residue" description="4-aspartylphosphate" evidence="6">
    <location>
        <position position="663"/>
    </location>
</feature>
<evidence type="ECO:0000259" key="7">
    <source>
        <dbReference type="PROSITE" id="PS50109"/>
    </source>
</evidence>
<gene>
    <name evidence="10" type="ORF">K461DRAFT_285782</name>
</gene>
<dbReference type="CDD" id="cd17546">
    <property type="entry name" value="REC_hyHK_CKI1_RcsC-like"/>
    <property type="match status" value="1"/>
</dbReference>
<keyword evidence="3 6" id="KW-0597">Phosphoprotein</keyword>
<dbReference type="InterPro" id="IPR003661">
    <property type="entry name" value="HisK_dim/P_dom"/>
</dbReference>
<dbReference type="SMART" id="SM00388">
    <property type="entry name" value="HisKA"/>
    <property type="match status" value="1"/>
</dbReference>
<dbReference type="PROSITE" id="PS50113">
    <property type="entry name" value="PAC"/>
    <property type="match status" value="2"/>
</dbReference>
<dbReference type="GO" id="GO:0005886">
    <property type="term" value="C:plasma membrane"/>
    <property type="evidence" value="ECO:0007669"/>
    <property type="project" value="TreeGrafter"/>
</dbReference>
<dbReference type="InterPro" id="IPR036890">
    <property type="entry name" value="HATPase_C_sf"/>
</dbReference>
<protein>
    <recommendedName>
        <fullName evidence="2">histidine kinase</fullName>
        <ecNumber evidence="2">2.7.13.3</ecNumber>
    </recommendedName>
</protein>
<dbReference type="CDD" id="cd00130">
    <property type="entry name" value="PAS"/>
    <property type="match status" value="2"/>
</dbReference>
<organism evidence="10 11">
    <name type="scientific">Myriangium duriaei CBS 260.36</name>
    <dbReference type="NCBI Taxonomy" id="1168546"/>
    <lineage>
        <taxon>Eukaryota</taxon>
        <taxon>Fungi</taxon>
        <taxon>Dikarya</taxon>
        <taxon>Ascomycota</taxon>
        <taxon>Pezizomycotina</taxon>
        <taxon>Dothideomycetes</taxon>
        <taxon>Dothideomycetidae</taxon>
        <taxon>Myriangiales</taxon>
        <taxon>Myriangiaceae</taxon>
        <taxon>Myriangium</taxon>
    </lineage>
</organism>
<evidence type="ECO:0000256" key="1">
    <source>
        <dbReference type="ARBA" id="ARBA00000085"/>
    </source>
</evidence>
<dbReference type="PANTHER" id="PTHR43047">
    <property type="entry name" value="TWO-COMPONENT HISTIDINE PROTEIN KINASE"/>
    <property type="match status" value="1"/>
</dbReference>
<dbReference type="InterPro" id="IPR000014">
    <property type="entry name" value="PAS"/>
</dbReference>
<sequence length="735" mass="82317">MVDVGLFEFQADGTLTQANEAYYRLTSYPRQNAPPHAWRDNIHDDDLSHVEQNWFRCGMGEQVEFEMRYKVSSVVRGDQDDSLWAKVFAVPVKDDAGNVTCISGCATDITAQKRRQLYAIRRAEALEKLRASEKRFYQFTEHALCPIYMYDANKKLQFCNDAYVKLIGGEVSKDAVMKDGMELVHDDDLPALWEKWEEADRERKSMQHTFRLKRQWKGPDGATGPMWIVASTYPEIDNDGNISGWIGVLLDVSQLKWAERVQELRMQEAVEAKRQQENFIDMTSHEIRNPLGAVVHCADSILASMVDLEALTKEVCAALSPRKMKQLLDIYESSFDAVNTIISCSTHQRRIVDDVLTWSKLNSNLLKIMPSRIRPSAILQDIRNMFEIDAQKVGVSLAVDEVDGIDSVDAPFVMLDPGRLMQVLINLVTNAIKFTREEDSARHVTVTMGTTSSKPNLPLDFVPSSTTVLDMDSPEWGDGGFVYLHFVVEDTGCGLSDQEKSRIFSRFSQGSPRTHTKYGGSGLGLFISRELVELQCGEIGFSSEAGVGSKFGFYIKVRSAPSPLGCDTPTLRSGRQSSTASSVSQRYSILVVEDNLVNQAVLSKQLRKLGHEVHVANNGEKALDFIQTTKSWRAHADTPMKQTFGANQRNNSYQVDLNVILMDVEMPVMDGLTCAAEIRRFQREGMIDGHLPIIAVSANARVEQIDLAIGCGMDDAISKPFRIVDLMPKIERLVG</sequence>
<feature type="domain" description="Histidine kinase" evidence="7">
    <location>
        <begin position="282"/>
        <end position="559"/>
    </location>
</feature>
<dbReference type="InterPro" id="IPR000700">
    <property type="entry name" value="PAS-assoc_C"/>
</dbReference>
<evidence type="ECO:0000256" key="2">
    <source>
        <dbReference type="ARBA" id="ARBA00012438"/>
    </source>
</evidence>
<dbReference type="SMART" id="SM00448">
    <property type="entry name" value="REC"/>
    <property type="match status" value="1"/>
</dbReference>
<dbReference type="AlphaFoldDB" id="A0A9P4J4J6"/>
<evidence type="ECO:0000256" key="6">
    <source>
        <dbReference type="PROSITE-ProRule" id="PRU00169"/>
    </source>
</evidence>
<evidence type="ECO:0000313" key="11">
    <source>
        <dbReference type="Proteomes" id="UP000799439"/>
    </source>
</evidence>
<proteinExistence type="predicted"/>
<feature type="domain" description="Response regulatory" evidence="8">
    <location>
        <begin position="588"/>
        <end position="734"/>
    </location>
</feature>
<dbReference type="Pfam" id="PF02518">
    <property type="entry name" value="HATPase_c"/>
    <property type="match status" value="1"/>
</dbReference>
<dbReference type="Gene3D" id="1.10.287.130">
    <property type="match status" value="1"/>
</dbReference>
<dbReference type="NCBIfam" id="TIGR00229">
    <property type="entry name" value="sensory_box"/>
    <property type="match status" value="2"/>
</dbReference>
<dbReference type="Pfam" id="PF13426">
    <property type="entry name" value="PAS_9"/>
    <property type="match status" value="1"/>
</dbReference>
<dbReference type="Proteomes" id="UP000799439">
    <property type="component" value="Unassembled WGS sequence"/>
</dbReference>
<dbReference type="SUPFAM" id="SSF55785">
    <property type="entry name" value="PYP-like sensor domain (PAS domain)"/>
    <property type="match status" value="2"/>
</dbReference>
<dbReference type="PANTHER" id="PTHR43047:SF72">
    <property type="entry name" value="OSMOSENSING HISTIDINE PROTEIN KINASE SLN1"/>
    <property type="match status" value="1"/>
</dbReference>
<dbReference type="SMART" id="SM00086">
    <property type="entry name" value="PAC"/>
    <property type="match status" value="2"/>
</dbReference>
<dbReference type="InterPro" id="IPR035965">
    <property type="entry name" value="PAS-like_dom_sf"/>
</dbReference>
<dbReference type="InterPro" id="IPR001610">
    <property type="entry name" value="PAC"/>
</dbReference>
<keyword evidence="5" id="KW-0418">Kinase</keyword>
<dbReference type="SMART" id="SM00091">
    <property type="entry name" value="PAS"/>
    <property type="match status" value="2"/>
</dbReference>
<name>A0A9P4J4J6_9PEZI</name>
<dbReference type="Pfam" id="PF00989">
    <property type="entry name" value="PAS"/>
    <property type="match status" value="1"/>
</dbReference>
<dbReference type="SUPFAM" id="SSF52172">
    <property type="entry name" value="CheY-like"/>
    <property type="match status" value="1"/>
</dbReference>
<dbReference type="SMART" id="SM00387">
    <property type="entry name" value="HATPase_c"/>
    <property type="match status" value="1"/>
</dbReference>
<dbReference type="EMBL" id="ML996084">
    <property type="protein sequence ID" value="KAF2154476.1"/>
    <property type="molecule type" value="Genomic_DNA"/>
</dbReference>
<dbReference type="PRINTS" id="PR00344">
    <property type="entry name" value="BCTRLSENSOR"/>
</dbReference>
<dbReference type="InterPro" id="IPR036097">
    <property type="entry name" value="HisK_dim/P_sf"/>
</dbReference>
<dbReference type="InterPro" id="IPR003594">
    <property type="entry name" value="HATPase_dom"/>
</dbReference>
<dbReference type="InterPro" id="IPR013767">
    <property type="entry name" value="PAS_fold"/>
</dbReference>
<feature type="domain" description="PAC" evidence="9">
    <location>
        <begin position="65"/>
        <end position="121"/>
    </location>
</feature>
<dbReference type="Pfam" id="PF00072">
    <property type="entry name" value="Response_reg"/>
    <property type="match status" value="1"/>
</dbReference>
<dbReference type="InterPro" id="IPR011006">
    <property type="entry name" value="CheY-like_superfamily"/>
</dbReference>
<dbReference type="InterPro" id="IPR004358">
    <property type="entry name" value="Sig_transdc_His_kin-like_C"/>
</dbReference>
<dbReference type="Gene3D" id="3.40.50.2300">
    <property type="match status" value="1"/>
</dbReference>
<dbReference type="GO" id="GO:0000155">
    <property type="term" value="F:phosphorelay sensor kinase activity"/>
    <property type="evidence" value="ECO:0007669"/>
    <property type="project" value="InterPro"/>
</dbReference>
<dbReference type="OrthoDB" id="60033at2759"/>
<dbReference type="EC" id="2.7.13.3" evidence="2"/>
<dbReference type="SUPFAM" id="SSF55874">
    <property type="entry name" value="ATPase domain of HSP90 chaperone/DNA topoisomerase II/histidine kinase"/>
    <property type="match status" value="1"/>
</dbReference>
<evidence type="ECO:0000259" key="9">
    <source>
        <dbReference type="PROSITE" id="PS50113"/>
    </source>
</evidence>
<keyword evidence="11" id="KW-1185">Reference proteome</keyword>
<accession>A0A9P4J4J6</accession>
<reference evidence="10" key="1">
    <citation type="journal article" date="2020" name="Stud. Mycol.">
        <title>101 Dothideomycetes genomes: a test case for predicting lifestyles and emergence of pathogens.</title>
        <authorList>
            <person name="Haridas S."/>
            <person name="Albert R."/>
            <person name="Binder M."/>
            <person name="Bloem J."/>
            <person name="Labutti K."/>
            <person name="Salamov A."/>
            <person name="Andreopoulos B."/>
            <person name="Baker S."/>
            <person name="Barry K."/>
            <person name="Bills G."/>
            <person name="Bluhm B."/>
            <person name="Cannon C."/>
            <person name="Castanera R."/>
            <person name="Culley D."/>
            <person name="Daum C."/>
            <person name="Ezra D."/>
            <person name="Gonzalez J."/>
            <person name="Henrissat B."/>
            <person name="Kuo A."/>
            <person name="Liang C."/>
            <person name="Lipzen A."/>
            <person name="Lutzoni F."/>
            <person name="Magnuson J."/>
            <person name="Mondo S."/>
            <person name="Nolan M."/>
            <person name="Ohm R."/>
            <person name="Pangilinan J."/>
            <person name="Park H.-J."/>
            <person name="Ramirez L."/>
            <person name="Alfaro M."/>
            <person name="Sun H."/>
            <person name="Tritt A."/>
            <person name="Yoshinaga Y."/>
            <person name="Zwiers L.-H."/>
            <person name="Turgeon B."/>
            <person name="Goodwin S."/>
            <person name="Spatafora J."/>
            <person name="Crous P."/>
            <person name="Grigoriev I."/>
        </authorList>
    </citation>
    <scope>NUCLEOTIDE SEQUENCE</scope>
    <source>
        <strain evidence="10">CBS 260.36</strain>
    </source>
</reference>
<evidence type="ECO:0000256" key="3">
    <source>
        <dbReference type="ARBA" id="ARBA00022553"/>
    </source>
</evidence>
<evidence type="ECO:0000259" key="8">
    <source>
        <dbReference type="PROSITE" id="PS50110"/>
    </source>
</evidence>
<dbReference type="Gene3D" id="3.30.565.10">
    <property type="entry name" value="Histidine kinase-like ATPase, C-terminal domain"/>
    <property type="match status" value="1"/>
</dbReference>
<dbReference type="PROSITE" id="PS50110">
    <property type="entry name" value="RESPONSE_REGULATORY"/>
    <property type="match status" value="1"/>
</dbReference>
<dbReference type="InterPro" id="IPR001789">
    <property type="entry name" value="Sig_transdc_resp-reg_receiver"/>
</dbReference>
<feature type="domain" description="PAC" evidence="9">
    <location>
        <begin position="206"/>
        <end position="264"/>
    </location>
</feature>
<dbReference type="Gene3D" id="3.30.450.20">
    <property type="entry name" value="PAS domain"/>
    <property type="match status" value="2"/>
</dbReference>
<comment type="caution">
    <text evidence="10">The sequence shown here is derived from an EMBL/GenBank/DDBJ whole genome shotgun (WGS) entry which is preliminary data.</text>
</comment>
<evidence type="ECO:0000256" key="4">
    <source>
        <dbReference type="ARBA" id="ARBA00022679"/>
    </source>
</evidence>
<dbReference type="CDD" id="cd00082">
    <property type="entry name" value="HisKA"/>
    <property type="match status" value="1"/>
</dbReference>